<reference evidence="2" key="1">
    <citation type="journal article" date="2019" name="Int. J. Syst. Evol. Microbiol.">
        <title>The Global Catalogue of Microorganisms (GCM) 10K type strain sequencing project: providing services to taxonomists for standard genome sequencing and annotation.</title>
        <authorList>
            <consortium name="The Broad Institute Genomics Platform"/>
            <consortium name="The Broad Institute Genome Sequencing Center for Infectious Disease"/>
            <person name="Wu L."/>
            <person name="Ma J."/>
        </authorList>
    </citation>
    <scope>NUCLEOTIDE SEQUENCE [LARGE SCALE GENOMIC DNA]</scope>
    <source>
        <strain evidence="2">CGMCC 1.6375</strain>
    </source>
</reference>
<organism evidence="1 2">
    <name type="scientific">Dyadobacter beijingensis</name>
    <dbReference type="NCBI Taxonomy" id="365489"/>
    <lineage>
        <taxon>Bacteria</taxon>
        <taxon>Pseudomonadati</taxon>
        <taxon>Bacteroidota</taxon>
        <taxon>Cytophagia</taxon>
        <taxon>Cytophagales</taxon>
        <taxon>Spirosomataceae</taxon>
        <taxon>Dyadobacter</taxon>
    </lineage>
</organism>
<keyword evidence="2" id="KW-1185">Reference proteome</keyword>
<gene>
    <name evidence="1" type="ORF">GCM10010967_15590</name>
</gene>
<evidence type="ECO:0000313" key="1">
    <source>
        <dbReference type="EMBL" id="GGM84561.1"/>
    </source>
</evidence>
<proteinExistence type="predicted"/>
<dbReference type="EMBL" id="BMLI01000001">
    <property type="protein sequence ID" value="GGM84561.1"/>
    <property type="molecule type" value="Genomic_DNA"/>
</dbReference>
<sequence>MDPAMPTFAYNDSQPTTINLDNVDSIVKDDTDGYQIVFQRAAHEGLVVTGRWRFPTPKERDRAFKSIVMNYGLNHG</sequence>
<name>A0ABQ2HKS4_9BACT</name>
<dbReference type="Proteomes" id="UP000632339">
    <property type="component" value="Unassembled WGS sequence"/>
</dbReference>
<comment type="caution">
    <text evidence="1">The sequence shown here is derived from an EMBL/GenBank/DDBJ whole genome shotgun (WGS) entry which is preliminary data.</text>
</comment>
<evidence type="ECO:0000313" key="2">
    <source>
        <dbReference type="Proteomes" id="UP000632339"/>
    </source>
</evidence>
<accession>A0ABQ2HKS4</accession>
<protein>
    <submittedName>
        <fullName evidence="1">Uncharacterized protein</fullName>
    </submittedName>
</protein>